<dbReference type="InterPro" id="IPR027051">
    <property type="entry name" value="XdhC_Rossmann_dom"/>
</dbReference>
<gene>
    <name evidence="3" type="ORF">SAMN05421762_0764</name>
</gene>
<evidence type="ECO:0000313" key="4">
    <source>
        <dbReference type="Proteomes" id="UP000231644"/>
    </source>
</evidence>
<dbReference type="SUPFAM" id="SSF51735">
    <property type="entry name" value="NAD(P)-binding Rossmann-fold domains"/>
    <property type="match status" value="1"/>
</dbReference>
<dbReference type="Pfam" id="PF02625">
    <property type="entry name" value="XdhC_CoxI"/>
    <property type="match status" value="1"/>
</dbReference>
<sequence>MVDLDALTDALEAHGPLVRVVVAEARGSAPRDAGAAMLVGPEGRIAGTIGGGALEFEAIEKARGLTGPRVETRALGPDLGQCCGGAVTLAYDQIEALPEATDGVILRRLVGGPLPPTVPLSVQRAMAQIRNGGQPPAIQLIEGWLIEPVARRHAALWVWGAGHVGRAIVTMAAPLPEVEVTWIDVAADRFPQEIPQGVTMVPAARPEQLIPHAPREAHHLVLTYSHTLDLALCDALLRHGFASAGLIGSASKWARFRRRLGAMGHADARIHGISCPIGTPRFGKHPQQIAVGVVHSLLGTLSGMTAQQDAERDMTG</sequence>
<dbReference type="InterPro" id="IPR036291">
    <property type="entry name" value="NAD(P)-bd_dom_sf"/>
</dbReference>
<feature type="domain" description="XdhC- CoxI" evidence="1">
    <location>
        <begin position="11"/>
        <end position="65"/>
    </location>
</feature>
<evidence type="ECO:0000259" key="2">
    <source>
        <dbReference type="Pfam" id="PF13478"/>
    </source>
</evidence>
<dbReference type="PANTHER" id="PTHR30388">
    <property type="entry name" value="ALDEHYDE OXIDOREDUCTASE MOLYBDENUM COFACTOR ASSEMBLY PROTEIN"/>
    <property type="match status" value="1"/>
</dbReference>
<evidence type="ECO:0000259" key="1">
    <source>
        <dbReference type="Pfam" id="PF02625"/>
    </source>
</evidence>
<keyword evidence="4" id="KW-1185">Reference proteome</keyword>
<feature type="domain" description="XdhC Rossmann" evidence="2">
    <location>
        <begin position="156"/>
        <end position="294"/>
    </location>
</feature>
<dbReference type="Proteomes" id="UP000231644">
    <property type="component" value="Unassembled WGS sequence"/>
</dbReference>
<dbReference type="Pfam" id="PF13478">
    <property type="entry name" value="XdhC_C"/>
    <property type="match status" value="1"/>
</dbReference>
<dbReference type="NCBIfam" id="TIGR02964">
    <property type="entry name" value="xanthine_xdhC"/>
    <property type="match status" value="1"/>
</dbReference>
<dbReference type="STRING" id="517719.SAMN05421762_0764"/>
<dbReference type="InterPro" id="IPR052698">
    <property type="entry name" value="MoCofactor_Util/Proc"/>
</dbReference>
<accession>A0A1I1IYT5</accession>
<organism evidence="3 4">
    <name type="scientific">Pseudooceanicola nitratireducens</name>
    <dbReference type="NCBI Taxonomy" id="517719"/>
    <lineage>
        <taxon>Bacteria</taxon>
        <taxon>Pseudomonadati</taxon>
        <taxon>Pseudomonadota</taxon>
        <taxon>Alphaproteobacteria</taxon>
        <taxon>Rhodobacterales</taxon>
        <taxon>Paracoccaceae</taxon>
        <taxon>Pseudooceanicola</taxon>
    </lineage>
</organism>
<dbReference type="RefSeq" id="WP_093450597.1">
    <property type="nucleotide sequence ID" value="NZ_FNZG01000002.1"/>
</dbReference>
<proteinExistence type="predicted"/>
<dbReference type="AlphaFoldDB" id="A0A1I1IYT5"/>
<dbReference type="Gene3D" id="3.40.50.720">
    <property type="entry name" value="NAD(P)-binding Rossmann-like Domain"/>
    <property type="match status" value="1"/>
</dbReference>
<dbReference type="InterPro" id="IPR014308">
    <property type="entry name" value="Xanthine_DH_XdhC"/>
</dbReference>
<dbReference type="InterPro" id="IPR003777">
    <property type="entry name" value="XdhC_CoxI"/>
</dbReference>
<dbReference type="PANTHER" id="PTHR30388:SF6">
    <property type="entry name" value="XANTHINE DEHYDROGENASE SUBUNIT A-RELATED"/>
    <property type="match status" value="1"/>
</dbReference>
<name>A0A1I1IYT5_9RHOB</name>
<protein>
    <submittedName>
        <fullName evidence="3">Molybdenum cofactor sulfurylase</fullName>
    </submittedName>
</protein>
<dbReference type="EMBL" id="FOLX01000001">
    <property type="protein sequence ID" value="SFC38843.1"/>
    <property type="molecule type" value="Genomic_DNA"/>
</dbReference>
<dbReference type="OrthoDB" id="61481at2"/>
<reference evidence="3 4" key="1">
    <citation type="submission" date="2016-10" db="EMBL/GenBank/DDBJ databases">
        <authorList>
            <person name="de Groot N.N."/>
        </authorList>
    </citation>
    <scope>NUCLEOTIDE SEQUENCE [LARGE SCALE GENOMIC DNA]</scope>
    <source>
        <strain evidence="3 4">DSM 29619</strain>
    </source>
</reference>
<evidence type="ECO:0000313" key="3">
    <source>
        <dbReference type="EMBL" id="SFC38843.1"/>
    </source>
</evidence>